<gene>
    <name evidence="11" type="ORF">AXK12_02890</name>
</gene>
<evidence type="ECO:0000256" key="7">
    <source>
        <dbReference type="ARBA" id="ARBA00022840"/>
    </source>
</evidence>
<comment type="caution">
    <text evidence="11">The sequence shown here is derived from an EMBL/GenBank/DDBJ whole genome shotgun (WGS) entry which is preliminary data.</text>
</comment>
<keyword evidence="6 10" id="KW-0418">Kinase</keyword>
<keyword evidence="7 10" id="KW-0067">ATP-binding</keyword>
<dbReference type="EC" id="2.7.1.12" evidence="3 10"/>
<dbReference type="Proteomes" id="UP000071392">
    <property type="component" value="Unassembled WGS sequence"/>
</dbReference>
<sequence>MTRPAIILLMGASGSGKTTLGQALARELGWHFADADDFHSPANIAKMQAGHPLDDSDRAPWLAALRHHLAQSLAEARPTVLACSALKKGYRQRLLCGLPPHAVHLVYLRGSRDLLATRLAARTNHFMPAALLDSQLDALEEPGPEENALVLDIAPPPAELVSQMLKALRAPNALSHRPPPTT</sequence>
<dbReference type="GO" id="GO:0019521">
    <property type="term" value="P:D-gluconate metabolic process"/>
    <property type="evidence" value="ECO:0007669"/>
    <property type="project" value="UniProtKB-KW"/>
</dbReference>
<keyword evidence="5 10" id="KW-0547">Nucleotide-binding</keyword>
<dbReference type="CDD" id="cd02021">
    <property type="entry name" value="GntK"/>
    <property type="match status" value="1"/>
</dbReference>
<accession>A0A139SQ92</accession>
<evidence type="ECO:0000256" key="6">
    <source>
        <dbReference type="ARBA" id="ARBA00022777"/>
    </source>
</evidence>
<reference evidence="11 12" key="1">
    <citation type="submission" date="2016-02" db="EMBL/GenBank/DDBJ databases">
        <authorList>
            <person name="Wen L."/>
            <person name="He K."/>
            <person name="Yang H."/>
        </authorList>
    </citation>
    <scope>NUCLEOTIDE SEQUENCE [LARGE SCALE GENOMIC DNA]</scope>
    <source>
        <strain evidence="11 12">CV41</strain>
    </source>
</reference>
<evidence type="ECO:0000256" key="3">
    <source>
        <dbReference type="ARBA" id="ARBA00012054"/>
    </source>
</evidence>
<dbReference type="Gene3D" id="3.40.50.300">
    <property type="entry name" value="P-loop containing nucleotide triphosphate hydrolases"/>
    <property type="match status" value="1"/>
</dbReference>
<dbReference type="EMBL" id="LSZP01000020">
    <property type="protein sequence ID" value="KXU36718.1"/>
    <property type="molecule type" value="Genomic_DNA"/>
</dbReference>
<keyword evidence="4 10" id="KW-0808">Transferase</keyword>
<comment type="catalytic activity">
    <reaction evidence="9 10">
        <text>D-gluconate + ATP = 6-phospho-D-gluconate + ADP + H(+)</text>
        <dbReference type="Rhea" id="RHEA:19433"/>
        <dbReference type="ChEBI" id="CHEBI:15378"/>
        <dbReference type="ChEBI" id="CHEBI:18391"/>
        <dbReference type="ChEBI" id="CHEBI:30616"/>
        <dbReference type="ChEBI" id="CHEBI:58759"/>
        <dbReference type="ChEBI" id="CHEBI:456216"/>
        <dbReference type="EC" id="2.7.1.12"/>
    </reaction>
</comment>
<evidence type="ECO:0000313" key="12">
    <source>
        <dbReference type="Proteomes" id="UP000071392"/>
    </source>
</evidence>
<evidence type="ECO:0000256" key="4">
    <source>
        <dbReference type="ARBA" id="ARBA00022679"/>
    </source>
</evidence>
<evidence type="ECO:0000256" key="2">
    <source>
        <dbReference type="ARBA" id="ARBA00008420"/>
    </source>
</evidence>
<dbReference type="GO" id="GO:0046316">
    <property type="term" value="F:gluconokinase activity"/>
    <property type="evidence" value="ECO:0007669"/>
    <property type="project" value="UniProtKB-EC"/>
</dbReference>
<dbReference type="PANTHER" id="PTHR43442">
    <property type="entry name" value="GLUCONOKINASE-RELATED"/>
    <property type="match status" value="1"/>
</dbReference>
<dbReference type="STRING" id="1548208.AXK12_02890"/>
<dbReference type="NCBIfam" id="TIGR01313">
    <property type="entry name" value="therm_gnt_kin"/>
    <property type="match status" value="1"/>
</dbReference>
<evidence type="ECO:0000256" key="8">
    <source>
        <dbReference type="ARBA" id="ARBA00023064"/>
    </source>
</evidence>
<comment type="similarity">
    <text evidence="2 10">Belongs to the gluconokinase GntK/GntV family.</text>
</comment>
<dbReference type="GO" id="GO:0005737">
    <property type="term" value="C:cytoplasm"/>
    <property type="evidence" value="ECO:0007669"/>
    <property type="project" value="TreeGrafter"/>
</dbReference>
<keyword evidence="12" id="KW-1185">Reference proteome</keyword>
<dbReference type="SUPFAM" id="SSF52540">
    <property type="entry name" value="P-loop containing nucleoside triphosphate hydrolases"/>
    <property type="match status" value="1"/>
</dbReference>
<evidence type="ECO:0000313" key="11">
    <source>
        <dbReference type="EMBL" id="KXU36718.1"/>
    </source>
</evidence>
<dbReference type="FunFam" id="3.40.50.300:FF:000522">
    <property type="entry name" value="Gluconokinase"/>
    <property type="match status" value="1"/>
</dbReference>
<dbReference type="RefSeq" id="WP_068711154.1">
    <property type="nucleotide sequence ID" value="NZ_LSZP01000020.1"/>
</dbReference>
<protein>
    <recommendedName>
        <fullName evidence="3 10">Gluconokinase</fullName>
        <ecNumber evidence="3 10">2.7.1.12</ecNumber>
    </recommendedName>
</protein>
<dbReference type="Pfam" id="PF13671">
    <property type="entry name" value="AAA_33"/>
    <property type="match status" value="1"/>
</dbReference>
<comment type="pathway">
    <text evidence="1">Carbohydrate acid metabolism.</text>
</comment>
<dbReference type="InterPro" id="IPR027417">
    <property type="entry name" value="P-loop_NTPase"/>
</dbReference>
<dbReference type="PANTHER" id="PTHR43442:SF3">
    <property type="entry name" value="GLUCONOKINASE-RELATED"/>
    <property type="match status" value="1"/>
</dbReference>
<organism evidence="11 12">
    <name type="scientific">Cephaloticoccus capnophilus</name>
    <dbReference type="NCBI Taxonomy" id="1548208"/>
    <lineage>
        <taxon>Bacteria</taxon>
        <taxon>Pseudomonadati</taxon>
        <taxon>Verrucomicrobiota</taxon>
        <taxon>Opitutia</taxon>
        <taxon>Opitutales</taxon>
        <taxon>Opitutaceae</taxon>
        <taxon>Cephaloticoccus</taxon>
    </lineage>
</organism>
<dbReference type="GO" id="GO:0005524">
    <property type="term" value="F:ATP binding"/>
    <property type="evidence" value="ECO:0007669"/>
    <property type="project" value="UniProtKB-KW"/>
</dbReference>
<evidence type="ECO:0000256" key="10">
    <source>
        <dbReference type="RuleBase" id="RU363066"/>
    </source>
</evidence>
<proteinExistence type="inferred from homology"/>
<keyword evidence="8" id="KW-0311">Gluconate utilization</keyword>
<evidence type="ECO:0000256" key="9">
    <source>
        <dbReference type="ARBA" id="ARBA00048090"/>
    </source>
</evidence>
<dbReference type="AlphaFoldDB" id="A0A139SQ92"/>
<evidence type="ECO:0000256" key="1">
    <source>
        <dbReference type="ARBA" id="ARBA00004761"/>
    </source>
</evidence>
<name>A0A139SQ92_9BACT</name>
<dbReference type="InterPro" id="IPR006001">
    <property type="entry name" value="Therm_gnt_kin"/>
</dbReference>
<evidence type="ECO:0000256" key="5">
    <source>
        <dbReference type="ARBA" id="ARBA00022741"/>
    </source>
</evidence>